<keyword evidence="6" id="KW-0378">Hydrolase</keyword>
<protein>
    <recommendedName>
        <fullName evidence="3">triacylglycerol lipase</fullName>
        <ecNumber evidence="3">3.1.1.3</ecNumber>
    </recommendedName>
</protein>
<reference evidence="11" key="2">
    <citation type="submission" date="2020-09" db="EMBL/GenBank/DDBJ databases">
        <authorList>
            <person name="Sun Q."/>
            <person name="Ohkuma M."/>
        </authorList>
    </citation>
    <scope>NUCLEOTIDE SEQUENCE</scope>
    <source>
        <strain evidence="11">JCM 14371</strain>
    </source>
</reference>
<keyword evidence="7" id="KW-0443">Lipid metabolism</keyword>
<evidence type="ECO:0000256" key="1">
    <source>
        <dbReference type="ARBA" id="ARBA00001024"/>
    </source>
</evidence>
<evidence type="ECO:0000313" key="12">
    <source>
        <dbReference type="Proteomes" id="UP000635726"/>
    </source>
</evidence>
<dbReference type="PANTHER" id="PTHR34043:SF3">
    <property type="entry name" value="ALPHA_BETA-HYDROLASES SUPERFAMILY PROTEIN"/>
    <property type="match status" value="1"/>
</dbReference>
<dbReference type="InterPro" id="IPR056304">
    <property type="entry name" value="Lip-like_C"/>
</dbReference>
<organism evidence="11 12">
    <name type="scientific">Deinococcus aquiradiocola</name>
    <dbReference type="NCBI Taxonomy" id="393059"/>
    <lineage>
        <taxon>Bacteria</taxon>
        <taxon>Thermotogati</taxon>
        <taxon>Deinococcota</taxon>
        <taxon>Deinococci</taxon>
        <taxon>Deinococcales</taxon>
        <taxon>Deinococcaceae</taxon>
        <taxon>Deinococcus</taxon>
    </lineage>
</organism>
<proteinExistence type="predicted"/>
<feature type="chain" id="PRO_5037117173" description="triacylglycerol lipase" evidence="9">
    <location>
        <begin position="34"/>
        <end position="483"/>
    </location>
</feature>
<keyword evidence="5 9" id="KW-0732">Signal</keyword>
<evidence type="ECO:0000256" key="5">
    <source>
        <dbReference type="ARBA" id="ARBA00022729"/>
    </source>
</evidence>
<dbReference type="PROSITE" id="PS51257">
    <property type="entry name" value="PROKAR_LIPOPROTEIN"/>
    <property type="match status" value="1"/>
</dbReference>
<evidence type="ECO:0000256" key="6">
    <source>
        <dbReference type="ARBA" id="ARBA00022801"/>
    </source>
</evidence>
<dbReference type="GO" id="GO:0004806">
    <property type="term" value="F:triacylglycerol lipase activity"/>
    <property type="evidence" value="ECO:0007669"/>
    <property type="project" value="UniProtKB-EC"/>
</dbReference>
<dbReference type="InterPro" id="IPR029058">
    <property type="entry name" value="AB_hydrolase_fold"/>
</dbReference>
<feature type="region of interest" description="Disordered" evidence="8">
    <location>
        <begin position="35"/>
        <end position="98"/>
    </location>
</feature>
<evidence type="ECO:0000256" key="4">
    <source>
        <dbReference type="ARBA" id="ARBA00022525"/>
    </source>
</evidence>
<feature type="signal peptide" evidence="9">
    <location>
        <begin position="1"/>
        <end position="33"/>
    </location>
</feature>
<dbReference type="AlphaFoldDB" id="A0A917PF88"/>
<keyword evidence="12" id="KW-1185">Reference proteome</keyword>
<evidence type="ECO:0000256" key="3">
    <source>
        <dbReference type="ARBA" id="ARBA00013279"/>
    </source>
</evidence>
<keyword evidence="4" id="KW-0964">Secreted</keyword>
<dbReference type="EC" id="3.1.1.3" evidence="3"/>
<accession>A0A917PF88</accession>
<feature type="domain" description="Lipase-like C-terminal" evidence="10">
    <location>
        <begin position="103"/>
        <end position="470"/>
    </location>
</feature>
<evidence type="ECO:0000259" key="10">
    <source>
        <dbReference type="Pfam" id="PF24708"/>
    </source>
</evidence>
<dbReference type="Proteomes" id="UP000635726">
    <property type="component" value="Unassembled WGS sequence"/>
</dbReference>
<dbReference type="SUPFAM" id="SSF53474">
    <property type="entry name" value="alpha/beta-Hydrolases"/>
    <property type="match status" value="1"/>
</dbReference>
<name>A0A917PF88_9DEIO</name>
<evidence type="ECO:0000256" key="8">
    <source>
        <dbReference type="SAM" id="MobiDB-lite"/>
    </source>
</evidence>
<evidence type="ECO:0000313" key="11">
    <source>
        <dbReference type="EMBL" id="GGJ74178.1"/>
    </source>
</evidence>
<dbReference type="PANTHER" id="PTHR34043">
    <property type="entry name" value="ALPHA/BETA-HYDROLASES SUPERFAMILY PROTEIN"/>
    <property type="match status" value="1"/>
</dbReference>
<sequence>MPAPKERPASRLTAALRALPLLTLALLAACGPAAPTGTTGAASTTVGTAATPTATPPDTYQARQDAARTATPEPGTPGPTTDLSRTSPGGTGMTAQATGDRSVPIVLVHGLLGWGRSEALGVPYFGGLQVDVQEDLKRLGYSVHTASVGPISSNWDRAAELYAQIKGGCVDYGAAHASSAGHSRSDPDKCYPGFYPQWDAQHPVNLIGHSLGGPTSLLLVKLLEDGSPANAANGNLYTGGRRGWVKSVMTVSGTNTGSPAADNLQTMLPFLKDLVLSLAGTAGAGNGTLYNFDLGQWGFRRQAGESFQSYTDRVFDPAQPFWKSTDQAAYALEPDSASAENAFIGRSPDTRYFSWETVSTYRGLLSGWQYPTAQTNPIFAPIAYPYAWPLSPGLGNLGGRSLRGAFTYDSSWWENDGIVPVKVMNAPLGQTYREYTPGTVTQPGQWYRLGRLNNVDHLDVVGQFTTFSVRDFYRNQAAFLSNQ</sequence>
<comment type="caution">
    <text evidence="11">The sequence shown here is derived from an EMBL/GenBank/DDBJ whole genome shotgun (WGS) entry which is preliminary data.</text>
</comment>
<dbReference type="Gene3D" id="3.40.50.1820">
    <property type="entry name" value="alpha/beta hydrolase"/>
    <property type="match status" value="1"/>
</dbReference>
<reference evidence="11" key="1">
    <citation type="journal article" date="2014" name="Int. J. Syst. Evol. Microbiol.">
        <title>Complete genome sequence of Corynebacterium casei LMG S-19264T (=DSM 44701T), isolated from a smear-ripened cheese.</title>
        <authorList>
            <consortium name="US DOE Joint Genome Institute (JGI-PGF)"/>
            <person name="Walter F."/>
            <person name="Albersmeier A."/>
            <person name="Kalinowski J."/>
            <person name="Ruckert C."/>
        </authorList>
    </citation>
    <scope>NUCLEOTIDE SEQUENCE</scope>
    <source>
        <strain evidence="11">JCM 14371</strain>
    </source>
</reference>
<evidence type="ECO:0000256" key="2">
    <source>
        <dbReference type="ARBA" id="ARBA00004613"/>
    </source>
</evidence>
<dbReference type="EMBL" id="BMOE01000005">
    <property type="protein sequence ID" value="GGJ74178.1"/>
    <property type="molecule type" value="Genomic_DNA"/>
</dbReference>
<evidence type="ECO:0000256" key="9">
    <source>
        <dbReference type="SAM" id="SignalP"/>
    </source>
</evidence>
<comment type="catalytic activity">
    <reaction evidence="1">
        <text>a triacylglycerol + H2O = a diacylglycerol + a fatty acid + H(+)</text>
        <dbReference type="Rhea" id="RHEA:12044"/>
        <dbReference type="ChEBI" id="CHEBI:15377"/>
        <dbReference type="ChEBI" id="CHEBI:15378"/>
        <dbReference type="ChEBI" id="CHEBI:17855"/>
        <dbReference type="ChEBI" id="CHEBI:18035"/>
        <dbReference type="ChEBI" id="CHEBI:28868"/>
        <dbReference type="EC" id="3.1.1.3"/>
    </reaction>
</comment>
<gene>
    <name evidence="11" type="ORF">GCM10008939_18090</name>
</gene>
<feature type="compositionally biased region" description="Low complexity" evidence="8">
    <location>
        <begin position="35"/>
        <end position="57"/>
    </location>
</feature>
<dbReference type="Pfam" id="PF24708">
    <property type="entry name" value="Lip_C"/>
    <property type="match status" value="1"/>
</dbReference>
<dbReference type="RefSeq" id="WP_229670892.1">
    <property type="nucleotide sequence ID" value="NZ_BMOE01000005.1"/>
</dbReference>
<dbReference type="GO" id="GO:0006629">
    <property type="term" value="P:lipid metabolic process"/>
    <property type="evidence" value="ECO:0007669"/>
    <property type="project" value="UniProtKB-KW"/>
</dbReference>
<comment type="subcellular location">
    <subcellularLocation>
        <location evidence="2">Secreted</location>
    </subcellularLocation>
</comment>
<evidence type="ECO:0000256" key="7">
    <source>
        <dbReference type="ARBA" id="ARBA00023098"/>
    </source>
</evidence>
<feature type="compositionally biased region" description="Polar residues" evidence="8">
    <location>
        <begin position="82"/>
        <end position="98"/>
    </location>
</feature>
<dbReference type="GO" id="GO:0005576">
    <property type="term" value="C:extracellular region"/>
    <property type="evidence" value="ECO:0007669"/>
    <property type="project" value="UniProtKB-SubCell"/>
</dbReference>